<gene>
    <name evidence="2" type="ORF">CTOB1V02_LOCUS6199</name>
</gene>
<reference evidence="2" key="1">
    <citation type="submission" date="2020-11" db="EMBL/GenBank/DDBJ databases">
        <authorList>
            <person name="Tran Van P."/>
        </authorList>
    </citation>
    <scope>NUCLEOTIDE SEQUENCE</scope>
</reference>
<feature type="region of interest" description="Disordered" evidence="1">
    <location>
        <begin position="248"/>
        <end position="1279"/>
    </location>
</feature>
<evidence type="ECO:0000256" key="1">
    <source>
        <dbReference type="SAM" id="MobiDB-lite"/>
    </source>
</evidence>
<dbReference type="Gene3D" id="3.40.33.10">
    <property type="entry name" value="CAP"/>
    <property type="match status" value="1"/>
</dbReference>
<dbReference type="SMART" id="SM00198">
    <property type="entry name" value="SCP"/>
    <property type="match status" value="1"/>
</dbReference>
<feature type="compositionally biased region" description="Basic and acidic residues" evidence="1">
    <location>
        <begin position="645"/>
        <end position="670"/>
    </location>
</feature>
<feature type="compositionally biased region" description="Basic and acidic residues" evidence="1">
    <location>
        <begin position="609"/>
        <end position="635"/>
    </location>
</feature>
<feature type="compositionally biased region" description="Basic and acidic residues" evidence="1">
    <location>
        <begin position="539"/>
        <end position="561"/>
    </location>
</feature>
<feature type="compositionally biased region" description="Basic and acidic residues" evidence="1">
    <location>
        <begin position="506"/>
        <end position="530"/>
    </location>
</feature>
<feature type="compositionally biased region" description="Basic and acidic residues" evidence="1">
    <location>
        <begin position="285"/>
        <end position="298"/>
    </location>
</feature>
<dbReference type="FunFam" id="3.40.33.10:FF:000002">
    <property type="entry name" value="Golgi-associated plant pathogenesis-related protein 1"/>
    <property type="match status" value="1"/>
</dbReference>
<feature type="compositionally biased region" description="Basic and acidic residues" evidence="1">
    <location>
        <begin position="361"/>
        <end position="389"/>
    </location>
</feature>
<feature type="compositionally biased region" description="Polar residues" evidence="1">
    <location>
        <begin position="786"/>
        <end position="797"/>
    </location>
</feature>
<dbReference type="PANTHER" id="PTHR10334">
    <property type="entry name" value="CYSTEINE-RICH SECRETORY PROTEIN-RELATED"/>
    <property type="match status" value="1"/>
</dbReference>
<dbReference type="InterPro" id="IPR034113">
    <property type="entry name" value="SCP_GAPR1-like"/>
</dbReference>
<feature type="compositionally biased region" description="Basic and acidic residues" evidence="1">
    <location>
        <begin position="985"/>
        <end position="1015"/>
    </location>
</feature>
<feature type="compositionally biased region" description="Basic and acidic residues" evidence="1">
    <location>
        <begin position="1177"/>
        <end position="1190"/>
    </location>
</feature>
<dbReference type="PROSITE" id="PS01009">
    <property type="entry name" value="CRISP_1"/>
    <property type="match status" value="1"/>
</dbReference>
<dbReference type="Pfam" id="PF00188">
    <property type="entry name" value="CAP"/>
    <property type="match status" value="1"/>
</dbReference>
<feature type="compositionally biased region" description="Basic and acidic residues" evidence="1">
    <location>
        <begin position="400"/>
        <end position="425"/>
    </location>
</feature>
<feature type="compositionally biased region" description="Basic and acidic residues" evidence="1">
    <location>
        <begin position="1035"/>
        <end position="1044"/>
    </location>
</feature>
<feature type="compositionally biased region" description="Basic and acidic residues" evidence="1">
    <location>
        <begin position="469"/>
        <end position="495"/>
    </location>
</feature>
<feature type="compositionally biased region" description="Basic and acidic residues" evidence="1">
    <location>
        <begin position="249"/>
        <end position="275"/>
    </location>
</feature>
<dbReference type="PRINTS" id="PR00837">
    <property type="entry name" value="V5TPXLIKE"/>
</dbReference>
<dbReference type="CDD" id="cd05382">
    <property type="entry name" value="CAP_GAPR1-like"/>
    <property type="match status" value="1"/>
</dbReference>
<feature type="compositionally biased region" description="Basic and acidic residues" evidence="1">
    <location>
        <begin position="308"/>
        <end position="325"/>
    </location>
</feature>
<feature type="compositionally biased region" description="Basic and acidic residues" evidence="1">
    <location>
        <begin position="932"/>
        <end position="944"/>
    </location>
</feature>
<evidence type="ECO:0000313" key="2">
    <source>
        <dbReference type="EMBL" id="CAD7228312.1"/>
    </source>
</evidence>
<feature type="compositionally biased region" description="Basic and acidic residues" evidence="1">
    <location>
        <begin position="869"/>
        <end position="888"/>
    </location>
</feature>
<dbReference type="GO" id="GO:0005576">
    <property type="term" value="C:extracellular region"/>
    <property type="evidence" value="ECO:0007669"/>
    <property type="project" value="InterPro"/>
</dbReference>
<feature type="compositionally biased region" description="Basic and acidic residues" evidence="1">
    <location>
        <begin position="435"/>
        <end position="460"/>
    </location>
</feature>
<dbReference type="InterPro" id="IPR035940">
    <property type="entry name" value="CAP_sf"/>
</dbReference>
<dbReference type="OrthoDB" id="337038at2759"/>
<dbReference type="InterPro" id="IPR001283">
    <property type="entry name" value="CRISP-related"/>
</dbReference>
<feature type="compositionally biased region" description="Basic and acidic residues" evidence="1">
    <location>
        <begin position="1058"/>
        <end position="1071"/>
    </location>
</feature>
<protein>
    <submittedName>
        <fullName evidence="2">Uncharacterized protein</fullName>
    </submittedName>
</protein>
<feature type="compositionally biased region" description="Basic and acidic residues" evidence="1">
    <location>
        <begin position="571"/>
        <end position="600"/>
    </location>
</feature>
<accession>A0A7R8WB12</accession>
<dbReference type="AlphaFoldDB" id="A0A7R8WB12"/>
<feature type="compositionally biased region" description="Basic and acidic residues" evidence="1">
    <location>
        <begin position="1154"/>
        <end position="1163"/>
    </location>
</feature>
<dbReference type="InterPro" id="IPR018244">
    <property type="entry name" value="Allrgn_V5/Tpx1_CS"/>
</dbReference>
<name>A0A7R8WB12_9CRUS</name>
<feature type="compositionally biased region" description="Polar residues" evidence="1">
    <location>
        <begin position="952"/>
        <end position="967"/>
    </location>
</feature>
<feature type="compositionally biased region" description="Basic and acidic residues" evidence="1">
    <location>
        <begin position="761"/>
        <end position="785"/>
    </location>
</feature>
<proteinExistence type="predicted"/>
<feature type="compositionally biased region" description="Basic and acidic residues" evidence="1">
    <location>
        <begin position="1107"/>
        <end position="1144"/>
    </location>
</feature>
<feature type="compositionally biased region" description="Polar residues" evidence="1">
    <location>
        <begin position="975"/>
        <end position="984"/>
    </location>
</feature>
<sequence>MASLPNRSISSKGSHSQNIDENWQSLTISETDKFFANEVLGAHNKYRERHGSPPMIINETMCKWSLSYAKYLAENEIMVHRENNPYGQNIFYSWSSNPNDEVTGCACVRHWYDEVREYECYGMEPVLENISRVGHFTQVVWKDTKEIGVGRAKSKQGAWYVVVDYDPKGNWINEFGANVLPPKDMVRSTTSLEQAAAASKVSDDKSQKSTAPDFQKRTAAKLIKHSFIPKTPNLLKSPTMKEVMVRGGAIKEDTQKQSRADDLAKKTKTTDDLVRGGEQASAKKGQHEKTMKDGKEGKLASTRSGDTFVKKSEDSSLNAKKEVEGSLKSVNAFMKMMDSNRGGSESKKDAYNYGVKTSWSLDKDNAKKEKEGQLSRGGKEAKKGEEAANKKTSSASFGKDSAKKGKDTDPSRGGKEAKKGEDAAKKTSNLSFGKDSAKKGKDTDPSRGGKEAKKGEDAAKKTSNLSFGKDSDKKGKDSDPTRGGKEAKKGEDAVKKTSNLSFGKDSATKGKYTDPSRGGKEAKKGEDAAKKTSNLSFGKDSDKKGKDSDPSRGGKESKKCGDAPLKISHLSFDKDSDKKGKDSDLSRGGKEAKKGEDAAKKTSNLSFGKDSDKKAKDSDPSRGGKEAKKGEDAAKKTSKLSFGKDSNKKGKDSDPSRGGKEAKKGEDATKKTSKLSFGKDSDKKGKDTDSKRGGKEAIKKYEDTRKTFSDSEKGSVKKDADAKRGGKEVPKKGYDAMKNIGLLGLNRDSEMNKKSGSLNLDSEKHSAKKETELKRGGKDSKKCQETRSNSTSLNSAKSIEMDSKKSGKYGMSDIGQQRGGTQTTKRRSCVETLNLDEYVQKKSSSTAQKVGKENTKSGSGSIPFQRGGADVKKGDDESQRPDSAHEKVTLTIPPVRSGKETRVVGSQDQASPKGADSASKSPVSKAKGAGQSKREATEKKKETAASRGGQEASKQTENVSKIAQNKASGKKKTSDLTSQLTMEKNATKKDSISEAQRGGKEVITKKGESAKKQGSESKAIGPLMKWTDFVASKGSEQKESERGGNETLAQVMGTSDFAEEKKRTEGKDTEPGSKVNVGESLSKQFEEVKRTVSIKRKIGKKTPPQNRDFRNDPSSDPSRNSEPERGGVDVDDTKKTGTSEESKAVKTINSARGSEQKESERGGNETLAQVMGTSNFAEEKKRTEGKDTEPGSKGNVGESLSKQFEEVKRTVSIKRKIGKKTPPQNRDFRNDPSSDPSRNSEPERGGVDVDDTKKTGTSEESKAVKTINSARGGETEWSF</sequence>
<dbReference type="SUPFAM" id="SSF55797">
    <property type="entry name" value="PR-1-like"/>
    <property type="match status" value="1"/>
</dbReference>
<feature type="compositionally biased region" description="Basic and acidic residues" evidence="1">
    <location>
        <begin position="677"/>
        <end position="735"/>
    </location>
</feature>
<dbReference type="EMBL" id="OB661476">
    <property type="protein sequence ID" value="CAD7228312.1"/>
    <property type="molecule type" value="Genomic_DNA"/>
</dbReference>
<feature type="compositionally biased region" description="Basic and acidic residues" evidence="1">
    <location>
        <begin position="1226"/>
        <end position="1263"/>
    </location>
</feature>
<dbReference type="InterPro" id="IPR014044">
    <property type="entry name" value="CAP_dom"/>
</dbReference>
<organism evidence="2">
    <name type="scientific">Cyprideis torosa</name>
    <dbReference type="NCBI Taxonomy" id="163714"/>
    <lineage>
        <taxon>Eukaryota</taxon>
        <taxon>Metazoa</taxon>
        <taxon>Ecdysozoa</taxon>
        <taxon>Arthropoda</taxon>
        <taxon>Crustacea</taxon>
        <taxon>Oligostraca</taxon>
        <taxon>Ostracoda</taxon>
        <taxon>Podocopa</taxon>
        <taxon>Podocopida</taxon>
        <taxon>Cytherocopina</taxon>
        <taxon>Cytheroidea</taxon>
        <taxon>Cytherideidae</taxon>
        <taxon>Cyprideis</taxon>
    </lineage>
</organism>